<dbReference type="InParanoid" id="D6RLW5"/>
<evidence type="ECO:0000256" key="1">
    <source>
        <dbReference type="SAM" id="MobiDB-lite"/>
    </source>
</evidence>
<dbReference type="GeneID" id="9378737"/>
<feature type="domain" description="CxC1-like cysteine cluster associated with KDZ transposases" evidence="2">
    <location>
        <begin position="543"/>
        <end position="621"/>
    </location>
</feature>
<dbReference type="Pfam" id="PF18802">
    <property type="entry name" value="CxC1"/>
    <property type="match status" value="1"/>
</dbReference>
<dbReference type="Proteomes" id="UP000001861">
    <property type="component" value="Unassembled WGS sequence"/>
</dbReference>
<organism evidence="3 4">
    <name type="scientific">Coprinopsis cinerea (strain Okayama-7 / 130 / ATCC MYA-4618 / FGSC 9003)</name>
    <name type="common">Inky cap fungus</name>
    <name type="synonym">Hormographiella aspergillata</name>
    <dbReference type="NCBI Taxonomy" id="240176"/>
    <lineage>
        <taxon>Eukaryota</taxon>
        <taxon>Fungi</taxon>
        <taxon>Dikarya</taxon>
        <taxon>Basidiomycota</taxon>
        <taxon>Agaricomycotina</taxon>
        <taxon>Agaricomycetes</taxon>
        <taxon>Agaricomycetidae</taxon>
        <taxon>Agaricales</taxon>
        <taxon>Agaricineae</taxon>
        <taxon>Psathyrellaceae</taxon>
        <taxon>Coprinopsis</taxon>
    </lineage>
</organism>
<sequence length="640" mass="72117">MHRSPSHMRKRKERFLAILEDNQALCNHITGVKLESDYRNISWMTDELMDRILCNLSEHSILTSLEISGKVKTGVDGRHLHDTLFASIPPTITHIALNNIRGMSPLSFQFFRHVSVLRFTGVFTRAAGRQTLAQTLQNYPPQCQGLQPHPRMLEYSRQPKWGEEWTARSQEVLPHYVNLEQLEEADFQTYSEDDVSTLVSTLRAGGQSVQRLSINVSGLTSVEGILPASAMEIASMDKLKTLTLNTEYWEVYPIQVRPWQAVTYALEVLHCRKVESLTIVNHYGGRRREDWVRFLASMDNIGMRTAGETRVEDRVKEVPGATWLLSLVILDVRDQDTPEPHYKSRKQVPYSGGIGIAYTSPVKKRNARKEKTTAAPFGSAVVKKALLDALDVLDELEATDREGEQMEDGQCCYDDSEIAANTWESHHFSDDIAEIALDDEPVGVNSMETATMDMMESLDHDHDFTADVDPVDARNDSPPPEQRETESAKAAARLQTSWATTLPSLEDPYLEFKAQLYGKPIPAVTTTLTFKCELPAGQCTYSSNEVQVLSLDGFWDIVAYSCRCDSLCKVLVRNGFFPSSPAVPRLAVAIPLLDFYRSLFEQSCDAVTAFSDACKKYYKRRGFHHRNSKVGRSLVMDTGF</sequence>
<dbReference type="STRING" id="240176.D6RLW5"/>
<dbReference type="OrthoDB" id="3067228at2759"/>
<dbReference type="InterPro" id="IPR041320">
    <property type="entry name" value="CxC1"/>
</dbReference>
<dbReference type="HOGENOM" id="CLU_427591_0_0_1"/>
<name>D6RLW5_COPC7</name>
<evidence type="ECO:0000313" key="4">
    <source>
        <dbReference type="Proteomes" id="UP000001861"/>
    </source>
</evidence>
<feature type="region of interest" description="Disordered" evidence="1">
    <location>
        <begin position="463"/>
        <end position="485"/>
    </location>
</feature>
<protein>
    <recommendedName>
        <fullName evidence="2">CxC1-like cysteine cluster associated with KDZ transposases domain-containing protein</fullName>
    </recommendedName>
</protein>
<evidence type="ECO:0000259" key="2">
    <source>
        <dbReference type="Pfam" id="PF18802"/>
    </source>
</evidence>
<dbReference type="EMBL" id="AACS02000004">
    <property type="protein sequence ID" value="EFI28013.1"/>
    <property type="molecule type" value="Genomic_DNA"/>
</dbReference>
<dbReference type="KEGG" id="cci:CC1G_14505"/>
<reference evidence="3 4" key="1">
    <citation type="journal article" date="2010" name="Proc. Natl. Acad. Sci. U.S.A.">
        <title>Insights into evolution of multicellular fungi from the assembled chromosomes of the mushroom Coprinopsis cinerea (Coprinus cinereus).</title>
        <authorList>
            <person name="Stajich J.E."/>
            <person name="Wilke S.K."/>
            <person name="Ahren D."/>
            <person name="Au C.H."/>
            <person name="Birren B.W."/>
            <person name="Borodovsky M."/>
            <person name="Burns C."/>
            <person name="Canback B."/>
            <person name="Casselton L.A."/>
            <person name="Cheng C.K."/>
            <person name="Deng J."/>
            <person name="Dietrich F.S."/>
            <person name="Fargo D.C."/>
            <person name="Farman M.L."/>
            <person name="Gathman A.C."/>
            <person name="Goldberg J."/>
            <person name="Guigo R."/>
            <person name="Hoegger P.J."/>
            <person name="Hooker J.B."/>
            <person name="Huggins A."/>
            <person name="James T.Y."/>
            <person name="Kamada T."/>
            <person name="Kilaru S."/>
            <person name="Kodira C."/>
            <person name="Kues U."/>
            <person name="Kupfer D."/>
            <person name="Kwan H.S."/>
            <person name="Lomsadze A."/>
            <person name="Li W."/>
            <person name="Lilly W.W."/>
            <person name="Ma L.J."/>
            <person name="Mackey A.J."/>
            <person name="Manning G."/>
            <person name="Martin F."/>
            <person name="Muraguchi H."/>
            <person name="Natvig D.O."/>
            <person name="Palmerini H."/>
            <person name="Ramesh M.A."/>
            <person name="Rehmeyer C.J."/>
            <person name="Roe B.A."/>
            <person name="Shenoy N."/>
            <person name="Stanke M."/>
            <person name="Ter-Hovhannisyan V."/>
            <person name="Tunlid A."/>
            <person name="Velagapudi R."/>
            <person name="Vision T.J."/>
            <person name="Zeng Q."/>
            <person name="Zolan M.E."/>
            <person name="Pukkila P.J."/>
        </authorList>
    </citation>
    <scope>NUCLEOTIDE SEQUENCE [LARGE SCALE GENOMIC DNA]</scope>
    <source>
        <strain evidence="4">Okayama-7 / 130 / ATCC MYA-4618 / FGSC 9003</strain>
    </source>
</reference>
<dbReference type="RefSeq" id="XP_002911507.1">
    <property type="nucleotide sequence ID" value="XM_002911461.1"/>
</dbReference>
<evidence type="ECO:0000313" key="3">
    <source>
        <dbReference type="EMBL" id="EFI28013.1"/>
    </source>
</evidence>
<dbReference type="AlphaFoldDB" id="D6RLW5"/>
<dbReference type="VEuPathDB" id="FungiDB:CC1G_14505"/>
<proteinExistence type="predicted"/>
<keyword evidence="4" id="KW-1185">Reference proteome</keyword>
<gene>
    <name evidence="3" type="ORF">CC1G_14505</name>
</gene>
<accession>D6RLW5</accession>
<comment type="caution">
    <text evidence="3">The sequence shown here is derived from an EMBL/GenBank/DDBJ whole genome shotgun (WGS) entry which is preliminary data.</text>
</comment>